<protein>
    <submittedName>
        <fullName evidence="2">Uncharacterized protein</fullName>
    </submittedName>
</protein>
<evidence type="ECO:0000313" key="2">
    <source>
        <dbReference type="EMBL" id="CAF0895121.1"/>
    </source>
</evidence>
<dbReference type="Proteomes" id="UP000663879">
    <property type="component" value="Unassembled WGS sequence"/>
</dbReference>
<reference evidence="2" key="1">
    <citation type="submission" date="2021-02" db="EMBL/GenBank/DDBJ databases">
        <authorList>
            <person name="Nowell W R."/>
        </authorList>
    </citation>
    <scope>NUCLEOTIDE SEQUENCE</scope>
    <source>
        <strain evidence="2">Ploen Becks lab</strain>
    </source>
</reference>
<keyword evidence="3" id="KW-1185">Reference proteome</keyword>
<name>A0A813Z718_9BILA</name>
<keyword evidence="1" id="KW-0732">Signal</keyword>
<feature type="signal peptide" evidence="1">
    <location>
        <begin position="1"/>
        <end position="17"/>
    </location>
</feature>
<accession>A0A813Z718</accession>
<dbReference type="EMBL" id="CAJNOC010001843">
    <property type="protein sequence ID" value="CAF0895121.1"/>
    <property type="molecule type" value="Genomic_DNA"/>
</dbReference>
<sequence length="319" mass="38537">MFILFFNIAYLLLLIDSSPLNNYCFIRKDVYYTKRFNSLLINNPREIPYINLDNKCFKNVTYLEKIDLRNNKDYTLDLKQFNLDEIAIINYKIQKQFNLHLNFVGFKSIIVDSIKPKRFSRELIIGVIYQFSNFLFYFEGKLVRTCSQIKHIEPYSILNYANYLWFQMEFPFRNVNICPLLFRNVSIQVFFINRQMGTFFTKRTLKFENIDLLPDELNCKISLVYFGQVLNLKIDENFLNYHVFKYMKDFRVTGKINFIQKDIFKNFTNIRKIIFDGQNFRQLIYKIGIDWIQSINSNINIRKYSYSVVVLIYDFNYSS</sequence>
<organism evidence="2 3">
    <name type="scientific">Brachionus calyciflorus</name>
    <dbReference type="NCBI Taxonomy" id="104777"/>
    <lineage>
        <taxon>Eukaryota</taxon>
        <taxon>Metazoa</taxon>
        <taxon>Spiralia</taxon>
        <taxon>Gnathifera</taxon>
        <taxon>Rotifera</taxon>
        <taxon>Eurotatoria</taxon>
        <taxon>Monogononta</taxon>
        <taxon>Pseudotrocha</taxon>
        <taxon>Ploima</taxon>
        <taxon>Brachionidae</taxon>
        <taxon>Brachionus</taxon>
    </lineage>
</organism>
<dbReference type="AlphaFoldDB" id="A0A813Z718"/>
<comment type="caution">
    <text evidence="2">The sequence shown here is derived from an EMBL/GenBank/DDBJ whole genome shotgun (WGS) entry which is preliminary data.</text>
</comment>
<evidence type="ECO:0000313" key="3">
    <source>
        <dbReference type="Proteomes" id="UP000663879"/>
    </source>
</evidence>
<evidence type="ECO:0000256" key="1">
    <source>
        <dbReference type="SAM" id="SignalP"/>
    </source>
</evidence>
<feature type="chain" id="PRO_5032943946" evidence="1">
    <location>
        <begin position="18"/>
        <end position="319"/>
    </location>
</feature>
<gene>
    <name evidence="2" type="ORF">OXX778_LOCUS11112</name>
</gene>
<proteinExistence type="predicted"/>